<keyword evidence="2" id="KW-0732">Signal</keyword>
<dbReference type="InterPro" id="IPR008979">
    <property type="entry name" value="Galactose-bd-like_sf"/>
</dbReference>
<evidence type="ECO:0000256" key="2">
    <source>
        <dbReference type="SAM" id="SignalP"/>
    </source>
</evidence>
<gene>
    <name evidence="4" type="ORF">JCM21531_1825</name>
</gene>
<protein>
    <submittedName>
        <fullName evidence="4">Chitinase</fullName>
    </submittedName>
</protein>
<reference evidence="4" key="1">
    <citation type="journal article" date="2014" name="Genome Announc.">
        <title>Draft Genome Sequence of Clostridium straminisolvens Strain JCM 21531T, Isolated from a Cellulose-Degrading Bacterial Community.</title>
        <authorList>
            <person name="Yuki M."/>
            <person name="Oshima K."/>
            <person name="Suda W."/>
            <person name="Sakamoto M."/>
            <person name="Kitamura K."/>
            <person name="Iida T."/>
            <person name="Hattori M."/>
            <person name="Ohkuma M."/>
        </authorList>
    </citation>
    <scope>NUCLEOTIDE SEQUENCE [LARGE SCALE GENOMIC DNA]</scope>
    <source>
        <strain evidence="4">JCM 21531</strain>
    </source>
</reference>
<dbReference type="STRING" id="1294263.JCM21531_1825"/>
<dbReference type="GO" id="GO:0016798">
    <property type="term" value="F:hydrolase activity, acting on glycosyl bonds"/>
    <property type="evidence" value="ECO:0007669"/>
    <property type="project" value="InterPro"/>
</dbReference>
<dbReference type="EMBL" id="BAVR01000017">
    <property type="protein sequence ID" value="GAE88385.1"/>
    <property type="molecule type" value="Genomic_DNA"/>
</dbReference>
<feature type="chain" id="PRO_5004851793" evidence="2">
    <location>
        <begin position="28"/>
        <end position="128"/>
    </location>
</feature>
<evidence type="ECO:0000313" key="4">
    <source>
        <dbReference type="EMBL" id="GAE88385.1"/>
    </source>
</evidence>
<evidence type="ECO:0000313" key="5">
    <source>
        <dbReference type="Proteomes" id="UP000019109"/>
    </source>
</evidence>
<evidence type="ECO:0000259" key="3">
    <source>
        <dbReference type="Pfam" id="PF02018"/>
    </source>
</evidence>
<evidence type="ECO:0000256" key="1">
    <source>
        <dbReference type="ARBA" id="ARBA00022801"/>
    </source>
</evidence>
<keyword evidence="1" id="KW-0378">Hydrolase</keyword>
<feature type="signal peptide" evidence="2">
    <location>
        <begin position="1"/>
        <end position="27"/>
    </location>
</feature>
<name>W4V4M6_9FIRM</name>
<dbReference type="AlphaFoldDB" id="W4V4M6"/>
<dbReference type="Proteomes" id="UP000019109">
    <property type="component" value="Unassembled WGS sequence"/>
</dbReference>
<sequence length="128" mass="14578">MNFRKTICAAIVFAIVLSMMLPSVVFAAKDNSPNLPDYDHDLLYERTFDNGLCYPWHTCEDSGGKCQFQVVDVPGQPGNRAFRITVLEPGQNKWSVQMRHRGITLEQGHTYTIKFTVWADKAAERILK</sequence>
<feature type="domain" description="CBM-cenC" evidence="3">
    <location>
        <begin position="41"/>
        <end position="122"/>
    </location>
</feature>
<comment type="caution">
    <text evidence="4">The sequence shown here is derived from an EMBL/GenBank/DDBJ whole genome shotgun (WGS) entry which is preliminary data.</text>
</comment>
<dbReference type="SUPFAM" id="SSF49785">
    <property type="entry name" value="Galactose-binding domain-like"/>
    <property type="match status" value="1"/>
</dbReference>
<dbReference type="InterPro" id="IPR003305">
    <property type="entry name" value="CenC_carb-bd"/>
</dbReference>
<dbReference type="Gene3D" id="2.60.120.260">
    <property type="entry name" value="Galactose-binding domain-like"/>
    <property type="match status" value="1"/>
</dbReference>
<proteinExistence type="predicted"/>
<keyword evidence="5" id="KW-1185">Reference proteome</keyword>
<organism evidence="4 5">
    <name type="scientific">Acetivibrio straminisolvens JCM 21531</name>
    <dbReference type="NCBI Taxonomy" id="1294263"/>
    <lineage>
        <taxon>Bacteria</taxon>
        <taxon>Bacillati</taxon>
        <taxon>Bacillota</taxon>
        <taxon>Clostridia</taxon>
        <taxon>Eubacteriales</taxon>
        <taxon>Oscillospiraceae</taxon>
        <taxon>Acetivibrio</taxon>
    </lineage>
</organism>
<accession>W4V4M6</accession>
<dbReference type="Pfam" id="PF02018">
    <property type="entry name" value="CBM_4_9"/>
    <property type="match status" value="1"/>
</dbReference>